<comment type="caution">
    <text evidence="2">The sequence shown here is derived from an EMBL/GenBank/DDBJ whole genome shotgun (WGS) entry which is preliminary data.</text>
</comment>
<name>A0ABW2TLU4_9PSEU</name>
<keyword evidence="3" id="KW-1185">Reference proteome</keyword>
<dbReference type="InterPro" id="IPR029058">
    <property type="entry name" value="AB_hydrolase_fold"/>
</dbReference>
<protein>
    <submittedName>
        <fullName evidence="2">Thioesterase domain-containing protein</fullName>
    </submittedName>
</protein>
<feature type="domain" description="Thioesterase TesA-like" evidence="1">
    <location>
        <begin position="2"/>
        <end position="237"/>
    </location>
</feature>
<dbReference type="SUPFAM" id="SSF53474">
    <property type="entry name" value="alpha/beta-Hydrolases"/>
    <property type="match status" value="1"/>
</dbReference>
<gene>
    <name evidence="2" type="ORF">ACFQV2_15595</name>
</gene>
<dbReference type="SMART" id="SM00824">
    <property type="entry name" value="PKS_TE"/>
    <property type="match status" value="1"/>
</dbReference>
<proteinExistence type="predicted"/>
<dbReference type="Proteomes" id="UP001596512">
    <property type="component" value="Unassembled WGS sequence"/>
</dbReference>
<accession>A0ABW2TLU4</accession>
<evidence type="ECO:0000313" key="2">
    <source>
        <dbReference type="EMBL" id="MFC7614735.1"/>
    </source>
</evidence>
<dbReference type="InterPro" id="IPR020802">
    <property type="entry name" value="TesA-like"/>
</dbReference>
<reference evidence="3" key="1">
    <citation type="journal article" date="2019" name="Int. J. Syst. Evol. Microbiol.">
        <title>The Global Catalogue of Microorganisms (GCM) 10K type strain sequencing project: providing services to taxonomists for standard genome sequencing and annotation.</title>
        <authorList>
            <consortium name="The Broad Institute Genomics Platform"/>
            <consortium name="The Broad Institute Genome Sequencing Center for Infectious Disease"/>
            <person name="Wu L."/>
            <person name="Ma J."/>
        </authorList>
    </citation>
    <scope>NUCLEOTIDE SEQUENCE [LARGE SCALE GENOMIC DNA]</scope>
    <source>
        <strain evidence="3">JCM 17695</strain>
    </source>
</reference>
<evidence type="ECO:0000259" key="1">
    <source>
        <dbReference type="SMART" id="SM00824"/>
    </source>
</evidence>
<dbReference type="InterPro" id="IPR001031">
    <property type="entry name" value="Thioesterase"/>
</dbReference>
<sequence length="242" mass="26730">MYQPLVAELPPGYPVHGFERIDDVPTVEEKAERYAALVRGIQPHGPYRLGGWSFGGVLAYETAHVLTALGETVGQVVMIDSILPRRTGAAEDAALLVGRFARFAEHVERTYGVPIELPADLAERDEDAQIGWVMGRLGAIPGIGEAVLRHQYTSYVDARVAERYRPRPYAGPVVLLRATDPHPLTTTLDPRYLRTDDTLGWDEHCADLTVRKVPGDHLSMIDPPHVSELARLLDRAVEAVEV</sequence>
<organism evidence="2 3">
    <name type="scientific">Actinokineospora soli</name>
    <dbReference type="NCBI Taxonomy" id="1048753"/>
    <lineage>
        <taxon>Bacteria</taxon>
        <taxon>Bacillati</taxon>
        <taxon>Actinomycetota</taxon>
        <taxon>Actinomycetes</taxon>
        <taxon>Pseudonocardiales</taxon>
        <taxon>Pseudonocardiaceae</taxon>
        <taxon>Actinokineospora</taxon>
    </lineage>
</organism>
<dbReference type="Pfam" id="PF00975">
    <property type="entry name" value="Thioesterase"/>
    <property type="match status" value="1"/>
</dbReference>
<dbReference type="EMBL" id="JBHTEY010000004">
    <property type="protein sequence ID" value="MFC7614735.1"/>
    <property type="molecule type" value="Genomic_DNA"/>
</dbReference>
<dbReference type="Gene3D" id="3.40.50.1820">
    <property type="entry name" value="alpha/beta hydrolase"/>
    <property type="match status" value="1"/>
</dbReference>
<evidence type="ECO:0000313" key="3">
    <source>
        <dbReference type="Proteomes" id="UP001596512"/>
    </source>
</evidence>